<gene>
    <name evidence="1" type="ORF">TNIN_761</name>
</gene>
<evidence type="ECO:0000313" key="1">
    <source>
        <dbReference type="EMBL" id="GFY76033.1"/>
    </source>
</evidence>
<organism evidence="1 2">
    <name type="scientific">Trichonephila inaurata madagascariensis</name>
    <dbReference type="NCBI Taxonomy" id="2747483"/>
    <lineage>
        <taxon>Eukaryota</taxon>
        <taxon>Metazoa</taxon>
        <taxon>Ecdysozoa</taxon>
        <taxon>Arthropoda</taxon>
        <taxon>Chelicerata</taxon>
        <taxon>Arachnida</taxon>
        <taxon>Araneae</taxon>
        <taxon>Araneomorphae</taxon>
        <taxon>Entelegynae</taxon>
        <taxon>Araneoidea</taxon>
        <taxon>Nephilidae</taxon>
        <taxon>Trichonephila</taxon>
        <taxon>Trichonephila inaurata</taxon>
    </lineage>
</organism>
<dbReference type="Proteomes" id="UP000886998">
    <property type="component" value="Unassembled WGS sequence"/>
</dbReference>
<keyword evidence="2" id="KW-1185">Reference proteome</keyword>
<dbReference type="EMBL" id="BMAV01021726">
    <property type="protein sequence ID" value="GFY76033.1"/>
    <property type="molecule type" value="Genomic_DNA"/>
</dbReference>
<accession>A0A8X6YS86</accession>
<dbReference type="AlphaFoldDB" id="A0A8X6YS86"/>
<reference evidence="1" key="1">
    <citation type="submission" date="2020-08" db="EMBL/GenBank/DDBJ databases">
        <title>Multicomponent nature underlies the extraordinary mechanical properties of spider dragline silk.</title>
        <authorList>
            <person name="Kono N."/>
            <person name="Nakamura H."/>
            <person name="Mori M."/>
            <person name="Yoshida Y."/>
            <person name="Ohtoshi R."/>
            <person name="Malay A.D."/>
            <person name="Moran D.A.P."/>
            <person name="Tomita M."/>
            <person name="Numata K."/>
            <person name="Arakawa K."/>
        </authorList>
    </citation>
    <scope>NUCLEOTIDE SEQUENCE</scope>
</reference>
<protein>
    <submittedName>
        <fullName evidence="1">Uncharacterized protein</fullName>
    </submittedName>
</protein>
<proteinExistence type="predicted"/>
<sequence>MTNWNVKILASRTDHKGFNKKQLNCRFSQFSSLEWNRHFIQWCPAPLSAATFWLGFSMMIATWMNDESSRFRAGFSTPINFNFPRNISEIGPSFRLRINHPGASEKK</sequence>
<name>A0A8X6YS86_9ARAC</name>
<comment type="caution">
    <text evidence="1">The sequence shown here is derived from an EMBL/GenBank/DDBJ whole genome shotgun (WGS) entry which is preliminary data.</text>
</comment>
<evidence type="ECO:0000313" key="2">
    <source>
        <dbReference type="Proteomes" id="UP000886998"/>
    </source>
</evidence>